<proteinExistence type="predicted"/>
<dbReference type="InterPro" id="IPR000551">
    <property type="entry name" value="MerR-type_HTH_dom"/>
</dbReference>
<dbReference type="Pfam" id="PF13411">
    <property type="entry name" value="MerR_1"/>
    <property type="match status" value="1"/>
</dbReference>
<organism evidence="3 4">
    <name type="scientific">Maricaulis salignorans</name>
    <dbReference type="NCBI Taxonomy" id="144026"/>
    <lineage>
        <taxon>Bacteria</taxon>
        <taxon>Pseudomonadati</taxon>
        <taxon>Pseudomonadota</taxon>
        <taxon>Alphaproteobacteria</taxon>
        <taxon>Maricaulales</taxon>
        <taxon>Maricaulaceae</taxon>
        <taxon>Maricaulis</taxon>
    </lineage>
</organism>
<evidence type="ECO:0000259" key="2">
    <source>
        <dbReference type="PROSITE" id="PS50937"/>
    </source>
</evidence>
<feature type="domain" description="HTH merR-type" evidence="2">
    <location>
        <begin position="24"/>
        <end position="91"/>
    </location>
</feature>
<dbReference type="CDD" id="cd04776">
    <property type="entry name" value="HTH_GnyR"/>
    <property type="match status" value="1"/>
</dbReference>
<dbReference type="STRING" id="144026.SAMN04488568_10825"/>
<dbReference type="PANTHER" id="PTHR30204:SF58">
    <property type="entry name" value="HTH-TYPE TRANSCRIPTIONAL REGULATOR YFMP"/>
    <property type="match status" value="1"/>
</dbReference>
<dbReference type="PANTHER" id="PTHR30204">
    <property type="entry name" value="REDOX-CYCLING DRUG-SENSING TRANSCRIPTIONAL ACTIVATOR SOXR"/>
    <property type="match status" value="1"/>
</dbReference>
<evidence type="ECO:0000313" key="4">
    <source>
        <dbReference type="Proteomes" id="UP000199759"/>
    </source>
</evidence>
<dbReference type="InterPro" id="IPR047057">
    <property type="entry name" value="MerR_fam"/>
</dbReference>
<accession>A0A1G9RX63</accession>
<dbReference type="GO" id="GO:0003700">
    <property type="term" value="F:DNA-binding transcription factor activity"/>
    <property type="evidence" value="ECO:0007669"/>
    <property type="project" value="InterPro"/>
</dbReference>
<gene>
    <name evidence="3" type="ORF">SAMN04488568_10825</name>
</gene>
<reference evidence="3 4" key="1">
    <citation type="submission" date="2016-10" db="EMBL/GenBank/DDBJ databases">
        <authorList>
            <person name="de Groot N.N."/>
        </authorList>
    </citation>
    <scope>NUCLEOTIDE SEQUENCE [LARGE SCALE GENOMIC DNA]</scope>
    <source>
        <strain evidence="3 4">DSM 16077</strain>
    </source>
</reference>
<sequence length="174" mass="19984">MTLTFASTCAHKNGMIDPVAPDSEFTIRELAQEFDVTPRTLRFYEQKGMIHPVRRGASRIYSAIDHARIELILRGKRVGFALDEIKEILDLEPIYRGGRERLEPAIERFEARVAVLKQQREDVDHAIAELQAGLDWMRDRLADREPSEDVRRRARAFEALAAARLDPWSSLNAE</sequence>
<dbReference type="SMART" id="SM00422">
    <property type="entry name" value="HTH_MERR"/>
    <property type="match status" value="1"/>
</dbReference>
<dbReference type="InterPro" id="IPR009061">
    <property type="entry name" value="DNA-bd_dom_put_sf"/>
</dbReference>
<dbReference type="GO" id="GO:0003677">
    <property type="term" value="F:DNA binding"/>
    <property type="evidence" value="ECO:0007669"/>
    <property type="project" value="UniProtKB-KW"/>
</dbReference>
<name>A0A1G9RX63_9PROT</name>
<keyword evidence="1 3" id="KW-0238">DNA-binding</keyword>
<evidence type="ECO:0000256" key="1">
    <source>
        <dbReference type="ARBA" id="ARBA00023125"/>
    </source>
</evidence>
<dbReference type="AlphaFoldDB" id="A0A1G9RX63"/>
<dbReference type="Gene3D" id="1.10.1660.10">
    <property type="match status" value="1"/>
</dbReference>
<dbReference type="EMBL" id="FNHG01000008">
    <property type="protein sequence ID" value="SDM27816.1"/>
    <property type="molecule type" value="Genomic_DNA"/>
</dbReference>
<dbReference type="Proteomes" id="UP000199759">
    <property type="component" value="Unassembled WGS sequence"/>
</dbReference>
<dbReference type="SUPFAM" id="SSF46955">
    <property type="entry name" value="Putative DNA-binding domain"/>
    <property type="match status" value="1"/>
</dbReference>
<keyword evidence="4" id="KW-1185">Reference proteome</keyword>
<dbReference type="PROSITE" id="PS50937">
    <property type="entry name" value="HTH_MERR_2"/>
    <property type="match status" value="1"/>
</dbReference>
<protein>
    <submittedName>
        <fullName evidence="3">DNA-binding transcriptional regulator, MerR family</fullName>
    </submittedName>
</protein>
<evidence type="ECO:0000313" key="3">
    <source>
        <dbReference type="EMBL" id="SDM27816.1"/>
    </source>
</evidence>